<evidence type="ECO:0000313" key="1">
    <source>
        <dbReference type="EMBL" id="KKL97292.1"/>
    </source>
</evidence>
<organism evidence="1">
    <name type="scientific">marine sediment metagenome</name>
    <dbReference type="NCBI Taxonomy" id="412755"/>
    <lineage>
        <taxon>unclassified sequences</taxon>
        <taxon>metagenomes</taxon>
        <taxon>ecological metagenomes</taxon>
    </lineage>
</organism>
<dbReference type="AlphaFoldDB" id="A0A0F9JE96"/>
<accession>A0A0F9JE96</accession>
<name>A0A0F9JE96_9ZZZZ</name>
<comment type="caution">
    <text evidence="1">The sequence shown here is derived from an EMBL/GenBank/DDBJ whole genome shotgun (WGS) entry which is preliminary data.</text>
</comment>
<protein>
    <submittedName>
        <fullName evidence="1">Uncharacterized protein</fullName>
    </submittedName>
</protein>
<sequence length="132" mass="15240">MTKIAEMIEEETGKMIFVTYRKPNESRDYEDEALWYVAMQQAEGYRDLTLKGLAGCLKDGISPLTAEDVEEYYKEYMEGDRGEFDQDEILRKEIKGFYQPHAKPEVCIHCGQQNIAPTQCCPEWDGRTKPAS</sequence>
<reference evidence="1" key="1">
    <citation type="journal article" date="2015" name="Nature">
        <title>Complex archaea that bridge the gap between prokaryotes and eukaryotes.</title>
        <authorList>
            <person name="Spang A."/>
            <person name="Saw J.H."/>
            <person name="Jorgensen S.L."/>
            <person name="Zaremba-Niedzwiedzka K."/>
            <person name="Martijn J."/>
            <person name="Lind A.E."/>
            <person name="van Eijk R."/>
            <person name="Schleper C."/>
            <person name="Guy L."/>
            <person name="Ettema T.J."/>
        </authorList>
    </citation>
    <scope>NUCLEOTIDE SEQUENCE</scope>
</reference>
<proteinExistence type="predicted"/>
<dbReference type="EMBL" id="LAZR01018202">
    <property type="protein sequence ID" value="KKL97292.1"/>
    <property type="molecule type" value="Genomic_DNA"/>
</dbReference>
<gene>
    <name evidence="1" type="ORF">LCGC14_1836000</name>
</gene>